<proteinExistence type="predicted"/>
<dbReference type="EMBL" id="JACCCZ010000001">
    <property type="protein sequence ID" value="NYG03874.1"/>
    <property type="molecule type" value="Genomic_DNA"/>
</dbReference>
<gene>
    <name evidence="1" type="ORF">HDA37_004159</name>
</gene>
<name>A0A852WAZ0_PSEA5</name>
<keyword evidence="2" id="KW-1185">Reference proteome</keyword>
<reference evidence="1 2" key="1">
    <citation type="submission" date="2020-07" db="EMBL/GenBank/DDBJ databases">
        <title>Sequencing the genomes of 1000 actinobacteria strains.</title>
        <authorList>
            <person name="Klenk H.-P."/>
        </authorList>
    </citation>
    <scope>NUCLEOTIDE SEQUENCE [LARGE SCALE GENOMIC DNA]</scope>
    <source>
        <strain evidence="1 2">DSM 44749</strain>
    </source>
</reference>
<dbReference type="AlphaFoldDB" id="A0A852WAZ0"/>
<protein>
    <submittedName>
        <fullName evidence="1">Uncharacterized protein</fullName>
    </submittedName>
</protein>
<evidence type="ECO:0000313" key="1">
    <source>
        <dbReference type="EMBL" id="NYG03874.1"/>
    </source>
</evidence>
<evidence type="ECO:0000313" key="2">
    <source>
        <dbReference type="Proteomes" id="UP000549695"/>
    </source>
</evidence>
<dbReference type="GeneID" id="98053852"/>
<sequence length="48" mass="5019">MPVRDFVDSNGRPMSEVLRVTTAEGGLGTGELCDLAARLAGTARTRLG</sequence>
<comment type="caution">
    <text evidence="1">The sequence shown here is derived from an EMBL/GenBank/DDBJ whole genome shotgun (WGS) entry which is preliminary data.</text>
</comment>
<dbReference type="RefSeq" id="WP_179761950.1">
    <property type="nucleotide sequence ID" value="NZ_BAAAJZ010000003.1"/>
</dbReference>
<accession>A0A852WAZ0</accession>
<organism evidence="1 2">
    <name type="scientific">Pseudonocardia alni</name>
    <name type="common">Amycolata alni</name>
    <dbReference type="NCBI Taxonomy" id="33907"/>
    <lineage>
        <taxon>Bacteria</taxon>
        <taxon>Bacillati</taxon>
        <taxon>Actinomycetota</taxon>
        <taxon>Actinomycetes</taxon>
        <taxon>Pseudonocardiales</taxon>
        <taxon>Pseudonocardiaceae</taxon>
        <taxon>Pseudonocardia</taxon>
    </lineage>
</organism>
<dbReference type="Proteomes" id="UP000549695">
    <property type="component" value="Unassembled WGS sequence"/>
</dbReference>